<gene>
    <name evidence="3" type="ORF">BST97_13690</name>
</gene>
<protein>
    <submittedName>
        <fullName evidence="3">DUF305 domain-containing protein</fullName>
    </submittedName>
</protein>
<dbReference type="Pfam" id="PF03713">
    <property type="entry name" value="DUF305"/>
    <property type="match status" value="1"/>
</dbReference>
<proteinExistence type="predicted"/>
<evidence type="ECO:0000256" key="1">
    <source>
        <dbReference type="SAM" id="Phobius"/>
    </source>
</evidence>
<feature type="transmembrane region" description="Helical" evidence="1">
    <location>
        <begin position="80"/>
        <end position="97"/>
    </location>
</feature>
<feature type="domain" description="DUF305" evidence="2">
    <location>
        <begin position="100"/>
        <end position="155"/>
    </location>
</feature>
<keyword evidence="4" id="KW-1185">Reference proteome</keyword>
<dbReference type="STRING" id="331648.BST97_13690"/>
<dbReference type="RefSeq" id="WP_085767758.1">
    <property type="nucleotide sequence ID" value="NZ_CP019344.1"/>
</dbReference>
<evidence type="ECO:0000259" key="2">
    <source>
        <dbReference type="Pfam" id="PF03713"/>
    </source>
</evidence>
<dbReference type="Gene3D" id="1.20.1260.10">
    <property type="match status" value="1"/>
</dbReference>
<dbReference type="EMBL" id="CP019344">
    <property type="protein sequence ID" value="ARN78956.1"/>
    <property type="molecule type" value="Genomic_DNA"/>
</dbReference>
<dbReference type="InterPro" id="IPR005183">
    <property type="entry name" value="DUF305_CopM-like"/>
</dbReference>
<dbReference type="Proteomes" id="UP000193431">
    <property type="component" value="Chromosome"/>
</dbReference>
<accession>A0A1W6MN66</accession>
<dbReference type="OrthoDB" id="517560at2"/>
<dbReference type="InterPro" id="IPR012347">
    <property type="entry name" value="Ferritin-like"/>
</dbReference>
<sequence>MDSKENTHDGMKKNTYGKFMAMLGLSFIAMYITMYLNTYEWDHVWFSLTRFYMVCLGIAAMAVIMLSLMLNMYKNKKKNIAIYLGSLILFVSALGLVREQKSTVGDVLWMKAMIPHHSIAILTSKRADIKDPEAKKLAEEIIEAQLREIAQMKKIIYRLENKKEE</sequence>
<name>A0A1W6MN66_9FLAO</name>
<dbReference type="AlphaFoldDB" id="A0A1W6MN66"/>
<evidence type="ECO:0000313" key="4">
    <source>
        <dbReference type="Proteomes" id="UP000193431"/>
    </source>
</evidence>
<organism evidence="3 4">
    <name type="scientific">Nonlabens spongiae</name>
    <dbReference type="NCBI Taxonomy" id="331648"/>
    <lineage>
        <taxon>Bacteria</taxon>
        <taxon>Pseudomonadati</taxon>
        <taxon>Bacteroidota</taxon>
        <taxon>Flavobacteriia</taxon>
        <taxon>Flavobacteriales</taxon>
        <taxon>Flavobacteriaceae</taxon>
        <taxon>Nonlabens</taxon>
    </lineage>
</organism>
<reference evidence="3 4" key="1">
    <citation type="submission" date="2016-11" db="EMBL/GenBank/DDBJ databases">
        <title>Trade-off between light-utilization and light-protection in marine flavobacteria.</title>
        <authorList>
            <person name="Kumagai Y."/>
        </authorList>
    </citation>
    <scope>NUCLEOTIDE SEQUENCE [LARGE SCALE GENOMIC DNA]</scope>
    <source>
        <strain evidence="3 4">JCM 13191</strain>
    </source>
</reference>
<keyword evidence="1" id="KW-0472">Membrane</keyword>
<keyword evidence="1" id="KW-0812">Transmembrane</keyword>
<feature type="transmembrane region" description="Helical" evidence="1">
    <location>
        <begin position="51"/>
        <end position="73"/>
    </location>
</feature>
<feature type="transmembrane region" description="Helical" evidence="1">
    <location>
        <begin position="20"/>
        <end position="39"/>
    </location>
</feature>
<evidence type="ECO:0000313" key="3">
    <source>
        <dbReference type="EMBL" id="ARN78956.1"/>
    </source>
</evidence>
<keyword evidence="1" id="KW-1133">Transmembrane helix</keyword>